<keyword evidence="4 5" id="KW-0460">Magnesium</keyword>
<evidence type="ECO:0000256" key="1">
    <source>
        <dbReference type="ARBA" id="ARBA00009759"/>
    </source>
</evidence>
<sequence>MLNIALEAANTASKYLLKGFYEAGTFTRKIDNTIVTATDLKVENVIREVLQARTPHIPILGEEFGTNIEGEFSTGWIIDPIDGTRAFLYGVPLFSTLIAYVESGIPLVGVISFSAIDSIYYASLGNGCWSKKGDLAPKRICTQIKKTKKLGEAVVSISGIHSTNFDNREGNKAYNLSNVVNSAQDMVFINDCYQHLMVAAGRIDCAIDTLMKPWDIAAILPCLTEAGVYYANINGNKTNVINGGSLVSASSSELLDELIVALNS</sequence>
<organism evidence="7 8">
    <name type="scientific">Providencia rettgeri</name>
    <dbReference type="NCBI Taxonomy" id="587"/>
    <lineage>
        <taxon>Bacteria</taxon>
        <taxon>Pseudomonadati</taxon>
        <taxon>Pseudomonadota</taxon>
        <taxon>Gammaproteobacteria</taxon>
        <taxon>Enterobacterales</taxon>
        <taxon>Morganellaceae</taxon>
        <taxon>Providencia</taxon>
    </lineage>
</organism>
<dbReference type="Pfam" id="PF00459">
    <property type="entry name" value="Inositol_P"/>
    <property type="match status" value="1"/>
</dbReference>
<dbReference type="InterPro" id="IPR000760">
    <property type="entry name" value="Inositol_monophosphatase-like"/>
</dbReference>
<evidence type="ECO:0000256" key="3">
    <source>
        <dbReference type="ARBA" id="ARBA00022801"/>
    </source>
</evidence>
<dbReference type="PANTHER" id="PTHR20854:SF4">
    <property type="entry name" value="INOSITOL-1-MONOPHOSPHATASE-RELATED"/>
    <property type="match status" value="1"/>
</dbReference>
<feature type="binding site" evidence="5">
    <location>
        <position position="215"/>
    </location>
    <ligand>
        <name>Mg(2+)</name>
        <dbReference type="ChEBI" id="CHEBI:18420"/>
        <label>1</label>
        <note>catalytic</note>
    </ligand>
</feature>
<dbReference type="PANTHER" id="PTHR20854">
    <property type="entry name" value="INOSITOL MONOPHOSPHATASE"/>
    <property type="match status" value="1"/>
</dbReference>
<gene>
    <name evidence="7" type="primary">hisN_2</name>
    <name evidence="7" type="ORF">NCTC11801_03362</name>
    <name evidence="6" type="ORF">QDQ51_07025</name>
</gene>
<reference evidence="6" key="3">
    <citation type="submission" date="2023-10" db="EMBL/GenBank/DDBJ databases">
        <title>Analysis of Resistance Genes of Carbapenem-resistant Providencia rettgeri.</title>
        <authorList>
            <person name="Liu M."/>
        </authorList>
    </citation>
    <scope>NUCLEOTIDE SEQUENCE</scope>
    <source>
        <strain evidence="6">QITACRE101</strain>
    </source>
</reference>
<dbReference type="SUPFAM" id="SSF56655">
    <property type="entry name" value="Carbohydrate phosphatase"/>
    <property type="match status" value="1"/>
</dbReference>
<reference evidence="6" key="2">
    <citation type="submission" date="2023-04" db="EMBL/GenBank/DDBJ databases">
        <authorList>
            <person name="Li W."/>
        </authorList>
    </citation>
    <scope>NUCLEOTIDE SEQUENCE</scope>
    <source>
        <strain evidence="6">QITACRE101</strain>
    </source>
</reference>
<dbReference type="PROSITE" id="PS00629">
    <property type="entry name" value="IMP_1"/>
    <property type="match status" value="1"/>
</dbReference>
<dbReference type="EMBL" id="JARVQW010000002">
    <property type="protein sequence ID" value="MDH2305174.1"/>
    <property type="molecule type" value="Genomic_DNA"/>
</dbReference>
<dbReference type="GeneID" id="93674051"/>
<dbReference type="PRINTS" id="PR00377">
    <property type="entry name" value="IMPHPHTASES"/>
</dbReference>
<dbReference type="GO" id="GO:0007165">
    <property type="term" value="P:signal transduction"/>
    <property type="evidence" value="ECO:0007669"/>
    <property type="project" value="TreeGrafter"/>
</dbReference>
<feature type="binding site" evidence="5">
    <location>
        <position position="62"/>
    </location>
    <ligand>
        <name>Mg(2+)</name>
        <dbReference type="ChEBI" id="CHEBI:18420"/>
        <label>1</label>
        <note>catalytic</note>
    </ligand>
</feature>
<evidence type="ECO:0000256" key="2">
    <source>
        <dbReference type="ARBA" id="ARBA00022723"/>
    </source>
</evidence>
<keyword evidence="3 7" id="KW-0378">Hydrolase</keyword>
<feature type="binding site" evidence="5">
    <location>
        <position position="81"/>
    </location>
    <ligand>
        <name>Mg(2+)</name>
        <dbReference type="ChEBI" id="CHEBI:18420"/>
        <label>1</label>
        <note>catalytic</note>
    </ligand>
</feature>
<accession>A0A1B8SVR0</accession>
<feature type="binding site" evidence="5">
    <location>
        <position position="79"/>
    </location>
    <ligand>
        <name>Mg(2+)</name>
        <dbReference type="ChEBI" id="CHEBI:18420"/>
        <label>1</label>
        <note>catalytic</note>
    </ligand>
</feature>
<dbReference type="GO" id="GO:0008934">
    <property type="term" value="F:inositol monophosphate 1-phosphatase activity"/>
    <property type="evidence" value="ECO:0007669"/>
    <property type="project" value="TreeGrafter"/>
</dbReference>
<dbReference type="EMBL" id="UGTZ01000001">
    <property type="protein sequence ID" value="SUC32383.1"/>
    <property type="molecule type" value="Genomic_DNA"/>
</dbReference>
<evidence type="ECO:0000256" key="5">
    <source>
        <dbReference type="PIRSR" id="PIRSR600760-2"/>
    </source>
</evidence>
<evidence type="ECO:0000256" key="4">
    <source>
        <dbReference type="ARBA" id="ARBA00022842"/>
    </source>
</evidence>
<dbReference type="InterPro" id="IPR020583">
    <property type="entry name" value="Inositol_monoP_metal-BS"/>
</dbReference>
<dbReference type="EC" id="3.1.3.15" evidence="7"/>
<keyword evidence="2 5" id="KW-0479">Metal-binding</keyword>
<dbReference type="Gene3D" id="3.30.540.10">
    <property type="entry name" value="Fructose-1,6-Bisphosphatase, subunit A, domain 1"/>
    <property type="match status" value="1"/>
</dbReference>
<comment type="cofactor">
    <cofactor evidence="5">
        <name>Mg(2+)</name>
        <dbReference type="ChEBI" id="CHEBI:18420"/>
    </cofactor>
</comment>
<dbReference type="GO" id="GO:0004401">
    <property type="term" value="F:histidinol-phosphatase activity"/>
    <property type="evidence" value="ECO:0007669"/>
    <property type="project" value="UniProtKB-EC"/>
</dbReference>
<evidence type="ECO:0000313" key="8">
    <source>
        <dbReference type="Proteomes" id="UP000254208"/>
    </source>
</evidence>
<dbReference type="Proteomes" id="UP000254208">
    <property type="component" value="Unassembled WGS sequence"/>
</dbReference>
<dbReference type="GO" id="GO:0046872">
    <property type="term" value="F:metal ion binding"/>
    <property type="evidence" value="ECO:0007669"/>
    <property type="project" value="UniProtKB-KW"/>
</dbReference>
<dbReference type="GO" id="GO:0006020">
    <property type="term" value="P:inositol metabolic process"/>
    <property type="evidence" value="ECO:0007669"/>
    <property type="project" value="TreeGrafter"/>
</dbReference>
<name>A0A1B8SVR0_PRORE</name>
<reference evidence="7 8" key="1">
    <citation type="submission" date="2018-06" db="EMBL/GenBank/DDBJ databases">
        <authorList>
            <consortium name="Pathogen Informatics"/>
            <person name="Doyle S."/>
        </authorList>
    </citation>
    <scope>NUCLEOTIDE SEQUENCE [LARGE SCALE GENOMIC DNA]</scope>
    <source>
        <strain evidence="7 8">NCTC11801</strain>
    </source>
</reference>
<evidence type="ECO:0000313" key="7">
    <source>
        <dbReference type="EMBL" id="SUC32383.1"/>
    </source>
</evidence>
<evidence type="ECO:0000313" key="6">
    <source>
        <dbReference type="EMBL" id="MDH2305174.1"/>
    </source>
</evidence>
<proteinExistence type="inferred from homology"/>
<dbReference type="AlphaFoldDB" id="A0A1B8SVR0"/>
<dbReference type="Proteomes" id="UP001162044">
    <property type="component" value="Unassembled WGS sequence"/>
</dbReference>
<comment type="similarity">
    <text evidence="1">Belongs to the inositol monophosphatase superfamily.</text>
</comment>
<dbReference type="RefSeq" id="WP_109910963.1">
    <property type="nucleotide sequence ID" value="NZ_ABEXOA020000103.1"/>
</dbReference>
<protein>
    <submittedName>
        <fullName evidence="7">Histidinol-phosphatase</fullName>
        <ecNumber evidence="7">3.1.3.15</ecNumber>
    </submittedName>
    <submittedName>
        <fullName evidence="6">Inositol monophosphatase family protein</fullName>
    </submittedName>
</protein>
<feature type="binding site" evidence="5">
    <location>
        <position position="82"/>
    </location>
    <ligand>
        <name>Mg(2+)</name>
        <dbReference type="ChEBI" id="CHEBI:18420"/>
        <label>1</label>
        <note>catalytic</note>
    </ligand>
</feature>
<dbReference type="Gene3D" id="3.40.190.80">
    <property type="match status" value="1"/>
</dbReference>